<evidence type="ECO:0000256" key="6">
    <source>
        <dbReference type="ARBA" id="ARBA00023002"/>
    </source>
</evidence>
<evidence type="ECO:0000256" key="7">
    <source>
        <dbReference type="RuleBase" id="RU362125"/>
    </source>
</evidence>
<dbReference type="PANTHER" id="PTHR48083">
    <property type="entry name" value="MEDIUM-CHAIN SPECIFIC ACYL-COA DEHYDROGENASE, MITOCHONDRIAL-RELATED"/>
    <property type="match status" value="1"/>
</dbReference>
<evidence type="ECO:0000313" key="12">
    <source>
        <dbReference type="Proteomes" id="UP001216579"/>
    </source>
</evidence>
<dbReference type="InterPro" id="IPR050741">
    <property type="entry name" value="Acyl-CoA_dehydrogenase"/>
</dbReference>
<evidence type="ECO:0000256" key="1">
    <source>
        <dbReference type="ARBA" id="ARBA00001974"/>
    </source>
</evidence>
<organism evidence="11 12">
    <name type="scientific">Streptomyces silvisoli</name>
    <dbReference type="NCBI Taxonomy" id="3034235"/>
    <lineage>
        <taxon>Bacteria</taxon>
        <taxon>Bacillati</taxon>
        <taxon>Actinomycetota</taxon>
        <taxon>Actinomycetes</taxon>
        <taxon>Kitasatosporales</taxon>
        <taxon>Streptomycetaceae</taxon>
        <taxon>Streptomyces</taxon>
    </lineage>
</organism>
<evidence type="ECO:0000313" key="11">
    <source>
        <dbReference type="EMBL" id="MDF3289157.1"/>
    </source>
</evidence>
<dbReference type="InterPro" id="IPR013786">
    <property type="entry name" value="AcylCoA_DH/ox_N"/>
</dbReference>
<evidence type="ECO:0000256" key="5">
    <source>
        <dbReference type="ARBA" id="ARBA00022827"/>
    </source>
</evidence>
<reference evidence="11 12" key="1">
    <citation type="submission" date="2023-03" db="EMBL/GenBank/DDBJ databases">
        <title>Draft genome sequence of Streptomyces sp. RB6PN23 isolated from peat swamp forest in Thailand.</title>
        <authorList>
            <person name="Klaysubun C."/>
            <person name="Duangmal K."/>
        </authorList>
    </citation>
    <scope>NUCLEOTIDE SEQUENCE [LARGE SCALE GENOMIC DNA]</scope>
    <source>
        <strain evidence="11 12">RB6PN23</strain>
    </source>
</reference>
<evidence type="ECO:0000256" key="3">
    <source>
        <dbReference type="ARBA" id="ARBA00011738"/>
    </source>
</evidence>
<gene>
    <name evidence="11" type="ORF">P3G67_07895</name>
</gene>
<evidence type="ECO:0000256" key="2">
    <source>
        <dbReference type="ARBA" id="ARBA00009347"/>
    </source>
</evidence>
<dbReference type="Gene3D" id="1.20.140.10">
    <property type="entry name" value="Butyryl-CoA Dehydrogenase, subunit A, domain 3"/>
    <property type="match status" value="1"/>
</dbReference>
<dbReference type="Pfam" id="PF00441">
    <property type="entry name" value="Acyl-CoA_dh_1"/>
    <property type="match status" value="1"/>
</dbReference>
<comment type="caution">
    <text evidence="11">The sequence shown here is derived from an EMBL/GenBank/DDBJ whole genome shotgun (WGS) entry which is preliminary data.</text>
</comment>
<dbReference type="SUPFAM" id="SSF56645">
    <property type="entry name" value="Acyl-CoA dehydrogenase NM domain-like"/>
    <property type="match status" value="1"/>
</dbReference>
<feature type="domain" description="Acyl-CoA dehydrogenase/oxidase C-terminal" evidence="8">
    <location>
        <begin position="242"/>
        <end position="391"/>
    </location>
</feature>
<proteinExistence type="inferred from homology"/>
<dbReference type="InterPro" id="IPR037069">
    <property type="entry name" value="AcylCoA_DH/ox_N_sf"/>
</dbReference>
<evidence type="ECO:0000259" key="8">
    <source>
        <dbReference type="Pfam" id="PF00441"/>
    </source>
</evidence>
<dbReference type="Pfam" id="PF02770">
    <property type="entry name" value="Acyl-CoA_dh_M"/>
    <property type="match status" value="1"/>
</dbReference>
<keyword evidence="12" id="KW-1185">Reference proteome</keyword>
<sequence length="405" mass="44310">MSAPDRTLAEPFEGSGELRTLRDQVREFLDEEVIPAEPELAAGGPTARATLTALQDKAKANGLWALPHPRELGGHGLRLAEYLCISEIEGRSAYGPVALGSDSLLDALMLQRYGGAEVRERFLEPLVQGRLTPCFGMTEPGRSGSDPSLMITRARPDGGGWVIDGHKWFCRAKDADFITVMCRTEPLGVPHAKAFTMFLVPLPSEGFSVVRPLTVLGAEDGHCEVAFDGVRATARQMIGGRGEGFPVSGERLSLGRTLRAMRWLGQAQRAFDLMCNRLHQREAFGGLLATKQLLQQHVFDSYTDIRSARSQVLRAAAMLDAGQDVYIEVATAKVLASNALYQVLDRAVQIHGAEGLSDSTPLAEMFRWARATRIYDGADELHTHMVAKRILKRYEQGGGYDFSAV</sequence>
<evidence type="ECO:0000256" key="4">
    <source>
        <dbReference type="ARBA" id="ARBA00022630"/>
    </source>
</evidence>
<dbReference type="Pfam" id="PF02771">
    <property type="entry name" value="Acyl-CoA_dh_N"/>
    <property type="match status" value="1"/>
</dbReference>
<keyword evidence="6 7" id="KW-0560">Oxidoreductase</keyword>
<keyword evidence="4 7" id="KW-0285">Flavoprotein</keyword>
<dbReference type="EMBL" id="JARJBC010000003">
    <property type="protein sequence ID" value="MDF3289157.1"/>
    <property type="molecule type" value="Genomic_DNA"/>
</dbReference>
<dbReference type="InterPro" id="IPR009075">
    <property type="entry name" value="AcylCo_DH/oxidase_C"/>
</dbReference>
<dbReference type="PANTHER" id="PTHR48083:SF13">
    <property type="entry name" value="ACYL-COA DEHYDROGENASE FAMILY MEMBER 11"/>
    <property type="match status" value="1"/>
</dbReference>
<dbReference type="InterPro" id="IPR009100">
    <property type="entry name" value="AcylCoA_DH/oxidase_NM_dom_sf"/>
</dbReference>
<feature type="domain" description="Acyl-CoA dehydrogenase/oxidase N-terminal" evidence="10">
    <location>
        <begin position="17"/>
        <end position="129"/>
    </location>
</feature>
<comment type="cofactor">
    <cofactor evidence="1 7">
        <name>FAD</name>
        <dbReference type="ChEBI" id="CHEBI:57692"/>
    </cofactor>
</comment>
<dbReference type="Gene3D" id="2.40.110.10">
    <property type="entry name" value="Butyryl-CoA Dehydrogenase, subunit A, domain 2"/>
    <property type="match status" value="1"/>
</dbReference>
<dbReference type="SUPFAM" id="SSF47203">
    <property type="entry name" value="Acyl-CoA dehydrogenase C-terminal domain-like"/>
    <property type="match status" value="1"/>
</dbReference>
<name>A0ABT5ZH67_9ACTN</name>
<comment type="subunit">
    <text evidence="3">Homodimer.</text>
</comment>
<accession>A0ABT5ZH67</accession>
<dbReference type="Gene3D" id="1.10.540.10">
    <property type="entry name" value="Acyl-CoA dehydrogenase/oxidase, N-terminal domain"/>
    <property type="match status" value="1"/>
</dbReference>
<feature type="domain" description="Acyl-CoA oxidase/dehydrogenase middle" evidence="9">
    <location>
        <begin position="134"/>
        <end position="230"/>
    </location>
</feature>
<dbReference type="InterPro" id="IPR006091">
    <property type="entry name" value="Acyl-CoA_Oxase/DH_mid-dom"/>
</dbReference>
<dbReference type="Proteomes" id="UP001216579">
    <property type="component" value="Unassembled WGS sequence"/>
</dbReference>
<dbReference type="RefSeq" id="WP_276092795.1">
    <property type="nucleotide sequence ID" value="NZ_JARJBC010000003.1"/>
</dbReference>
<evidence type="ECO:0000259" key="9">
    <source>
        <dbReference type="Pfam" id="PF02770"/>
    </source>
</evidence>
<dbReference type="InterPro" id="IPR036250">
    <property type="entry name" value="AcylCo_DH-like_C"/>
</dbReference>
<protein>
    <submittedName>
        <fullName evidence="11">Acyl-CoA dehydrogenase family protein</fullName>
    </submittedName>
</protein>
<dbReference type="InterPro" id="IPR046373">
    <property type="entry name" value="Acyl-CoA_Oxase/DH_mid-dom_sf"/>
</dbReference>
<keyword evidence="5 7" id="KW-0274">FAD</keyword>
<comment type="similarity">
    <text evidence="2 7">Belongs to the acyl-CoA dehydrogenase family.</text>
</comment>
<evidence type="ECO:0000259" key="10">
    <source>
        <dbReference type="Pfam" id="PF02771"/>
    </source>
</evidence>